<organism evidence="1 2">
    <name type="scientific">Heterorhabditis bacteriophora</name>
    <name type="common">Entomopathogenic nematode worm</name>
    <dbReference type="NCBI Taxonomy" id="37862"/>
    <lineage>
        <taxon>Eukaryota</taxon>
        <taxon>Metazoa</taxon>
        <taxon>Ecdysozoa</taxon>
        <taxon>Nematoda</taxon>
        <taxon>Chromadorea</taxon>
        <taxon>Rhabditida</taxon>
        <taxon>Rhabditina</taxon>
        <taxon>Rhabditomorpha</taxon>
        <taxon>Strongyloidea</taxon>
        <taxon>Heterorhabditidae</taxon>
        <taxon>Heterorhabditis</taxon>
    </lineage>
</organism>
<dbReference type="InterPro" id="IPR011009">
    <property type="entry name" value="Kinase-like_dom_sf"/>
</dbReference>
<reference evidence="2" key="1">
    <citation type="submission" date="2016-11" db="UniProtKB">
        <authorList>
            <consortium name="WormBaseParasite"/>
        </authorList>
    </citation>
    <scope>IDENTIFICATION</scope>
</reference>
<dbReference type="AlphaFoldDB" id="A0A1I7X7D1"/>
<protein>
    <submittedName>
        <fullName evidence="2">Protein kinase domain-containing protein</fullName>
    </submittedName>
</protein>
<name>A0A1I7X7D1_HETBA</name>
<dbReference type="Proteomes" id="UP000095283">
    <property type="component" value="Unplaced"/>
</dbReference>
<dbReference type="SUPFAM" id="SSF56112">
    <property type="entry name" value="Protein kinase-like (PK-like)"/>
    <property type="match status" value="1"/>
</dbReference>
<dbReference type="WBParaSite" id="Hba_13478">
    <property type="protein sequence ID" value="Hba_13478"/>
    <property type="gene ID" value="Hba_13478"/>
</dbReference>
<sequence>MLIYDPATRISSRKALKHPYFNDSYWFYFVEYYV</sequence>
<keyword evidence="1" id="KW-1185">Reference proteome</keyword>
<evidence type="ECO:0000313" key="2">
    <source>
        <dbReference type="WBParaSite" id="Hba_13478"/>
    </source>
</evidence>
<accession>A0A1I7X7D1</accession>
<proteinExistence type="predicted"/>
<evidence type="ECO:0000313" key="1">
    <source>
        <dbReference type="Proteomes" id="UP000095283"/>
    </source>
</evidence>